<feature type="chain" id="PRO_5037642191" description="Secreted protein" evidence="1">
    <location>
        <begin position="29"/>
        <end position="128"/>
    </location>
</feature>
<evidence type="ECO:0000313" key="2">
    <source>
        <dbReference type="EMBL" id="KAG0522674.1"/>
    </source>
</evidence>
<accession>A0A921QIA9</accession>
<dbReference type="AlphaFoldDB" id="A0A921QIA9"/>
<evidence type="ECO:0000313" key="3">
    <source>
        <dbReference type="Proteomes" id="UP000807115"/>
    </source>
</evidence>
<keyword evidence="1" id="KW-0732">Signal</keyword>
<comment type="caution">
    <text evidence="2">The sequence shown here is derived from an EMBL/GenBank/DDBJ whole genome shotgun (WGS) entry which is preliminary data.</text>
</comment>
<reference evidence="2" key="1">
    <citation type="journal article" date="2019" name="BMC Genomics">
        <title>A new reference genome for Sorghum bicolor reveals high levels of sequence similarity between sweet and grain genotypes: implications for the genetics of sugar metabolism.</title>
        <authorList>
            <person name="Cooper E.A."/>
            <person name="Brenton Z.W."/>
            <person name="Flinn B.S."/>
            <person name="Jenkins J."/>
            <person name="Shu S."/>
            <person name="Flowers D."/>
            <person name="Luo F."/>
            <person name="Wang Y."/>
            <person name="Xia P."/>
            <person name="Barry K."/>
            <person name="Daum C."/>
            <person name="Lipzen A."/>
            <person name="Yoshinaga Y."/>
            <person name="Schmutz J."/>
            <person name="Saski C."/>
            <person name="Vermerris W."/>
            <person name="Kresovich S."/>
        </authorList>
    </citation>
    <scope>NUCLEOTIDE SEQUENCE</scope>
</reference>
<dbReference type="EMBL" id="CM027686">
    <property type="protein sequence ID" value="KAG0522674.1"/>
    <property type="molecule type" value="Genomic_DNA"/>
</dbReference>
<evidence type="ECO:0000256" key="1">
    <source>
        <dbReference type="SAM" id="SignalP"/>
    </source>
</evidence>
<name>A0A921QIA9_SORBI</name>
<protein>
    <recommendedName>
        <fullName evidence="4">Secreted protein</fullName>
    </recommendedName>
</protein>
<proteinExistence type="predicted"/>
<gene>
    <name evidence="2" type="ORF">BDA96_07G057900</name>
</gene>
<evidence type="ECO:0008006" key="4">
    <source>
        <dbReference type="Google" id="ProtNLM"/>
    </source>
</evidence>
<dbReference type="Proteomes" id="UP000807115">
    <property type="component" value="Chromosome 7"/>
</dbReference>
<feature type="signal peptide" evidence="1">
    <location>
        <begin position="1"/>
        <end position="28"/>
    </location>
</feature>
<sequence length="128" mass="14143">MAALPASLPFLKALSLKFFLRVSGGCFAAEVRCFATKDASPAGGSLRLLRWGRMLGRRMVALPLTTRLRLGWLSRLLRWRRMLGRRLVCFATEDASPAGLVIEVAEVGTDAWPSVAPYLLRLRTLLAT</sequence>
<reference evidence="2" key="2">
    <citation type="submission" date="2020-10" db="EMBL/GenBank/DDBJ databases">
        <authorList>
            <person name="Cooper E.A."/>
            <person name="Brenton Z.W."/>
            <person name="Flinn B.S."/>
            <person name="Jenkins J."/>
            <person name="Shu S."/>
            <person name="Flowers D."/>
            <person name="Luo F."/>
            <person name="Wang Y."/>
            <person name="Xia P."/>
            <person name="Barry K."/>
            <person name="Daum C."/>
            <person name="Lipzen A."/>
            <person name="Yoshinaga Y."/>
            <person name="Schmutz J."/>
            <person name="Saski C."/>
            <person name="Vermerris W."/>
            <person name="Kresovich S."/>
        </authorList>
    </citation>
    <scope>NUCLEOTIDE SEQUENCE</scope>
</reference>
<organism evidence="2 3">
    <name type="scientific">Sorghum bicolor</name>
    <name type="common">Sorghum</name>
    <name type="synonym">Sorghum vulgare</name>
    <dbReference type="NCBI Taxonomy" id="4558"/>
    <lineage>
        <taxon>Eukaryota</taxon>
        <taxon>Viridiplantae</taxon>
        <taxon>Streptophyta</taxon>
        <taxon>Embryophyta</taxon>
        <taxon>Tracheophyta</taxon>
        <taxon>Spermatophyta</taxon>
        <taxon>Magnoliopsida</taxon>
        <taxon>Liliopsida</taxon>
        <taxon>Poales</taxon>
        <taxon>Poaceae</taxon>
        <taxon>PACMAD clade</taxon>
        <taxon>Panicoideae</taxon>
        <taxon>Andropogonodae</taxon>
        <taxon>Andropogoneae</taxon>
        <taxon>Sorghinae</taxon>
        <taxon>Sorghum</taxon>
    </lineage>
</organism>